<reference evidence="5 6" key="1">
    <citation type="submission" date="2019-04" db="EMBL/GenBank/DDBJ databases">
        <title>Rhizobium terrae sp. nov., isolated from a paddy soil.</title>
        <authorList>
            <person name="Lin S.-Y."/>
            <person name="Hameed A."/>
            <person name="Huang H.-I."/>
            <person name="Young C.-C."/>
        </authorList>
    </citation>
    <scope>NUCLEOTIDE SEQUENCE [LARGE SCALE GENOMIC DNA]</scope>
    <source>
        <strain evidence="5 6">CC-HIH110</strain>
    </source>
</reference>
<name>A0A4S3ZNF3_9HYPH</name>
<dbReference type="InterPro" id="IPR012727">
    <property type="entry name" value="Gly_oxidase_ThiO"/>
</dbReference>
<dbReference type="PANTHER" id="PTHR13847:SF289">
    <property type="entry name" value="GLYCINE OXIDASE"/>
    <property type="match status" value="1"/>
</dbReference>
<evidence type="ECO:0000313" key="5">
    <source>
        <dbReference type="EMBL" id="THF46928.1"/>
    </source>
</evidence>
<dbReference type="SUPFAM" id="SSF54373">
    <property type="entry name" value="FAD-linked reductases, C-terminal domain"/>
    <property type="match status" value="1"/>
</dbReference>
<sequence>MSVLIKGTGVAGLTLATELTRRGIKVALVDSAPAVGQGASHYAGGMLAPYCEREATEEIVLTLGLQATDWWEEALPGSVTRNGTLVLAPGRDVGDLNRFASRTHGFEWVNEEQIAALEPSLAGRFRRGLFFAQEAHLDPRQALSGLWRALLRQGVSFHLGDVPTPNVSAFNTVVDCTGAAAIAQQPDLRGVRGEMIYLQTPEVTLHRPVRLLHPRHPIYIVPRADHRFMVGATMIEAEDDGPISARSLMEFLNAAYTLHPAFGEARLIETGVGIRPAFADNIPRVTETADGVAIAGMHRHGFLLSPAMARQAADRIVEMVSVHQKSRLVS</sequence>
<proteinExistence type="predicted"/>
<dbReference type="SUPFAM" id="SSF51905">
    <property type="entry name" value="FAD/NAD(P)-binding domain"/>
    <property type="match status" value="1"/>
</dbReference>
<dbReference type="GO" id="GO:0050660">
    <property type="term" value="F:flavin adenine dinucleotide binding"/>
    <property type="evidence" value="ECO:0007669"/>
    <property type="project" value="InterPro"/>
</dbReference>
<accession>A0A4S3ZNF3</accession>
<comment type="caution">
    <text evidence="5">The sequence shown here is derived from an EMBL/GenBank/DDBJ whole genome shotgun (WGS) entry which is preliminary data.</text>
</comment>
<dbReference type="GO" id="GO:0043799">
    <property type="term" value="F:glycine oxidase activity"/>
    <property type="evidence" value="ECO:0007669"/>
    <property type="project" value="UniProtKB-EC"/>
</dbReference>
<dbReference type="NCBIfam" id="TIGR02352">
    <property type="entry name" value="thiamin_ThiO"/>
    <property type="match status" value="1"/>
</dbReference>
<dbReference type="PANTHER" id="PTHR13847">
    <property type="entry name" value="SARCOSINE DEHYDROGENASE-RELATED"/>
    <property type="match status" value="1"/>
</dbReference>
<dbReference type="GO" id="GO:0009229">
    <property type="term" value="P:thiamine diphosphate biosynthetic process"/>
    <property type="evidence" value="ECO:0007669"/>
    <property type="project" value="UniProtKB-UniPathway"/>
</dbReference>
<gene>
    <name evidence="5" type="primary">thiO</name>
    <name evidence="5" type="ORF">E6C51_19925</name>
</gene>
<evidence type="ECO:0000313" key="6">
    <source>
        <dbReference type="Proteomes" id="UP000310754"/>
    </source>
</evidence>
<dbReference type="GO" id="GO:0009228">
    <property type="term" value="P:thiamine biosynthetic process"/>
    <property type="evidence" value="ECO:0007669"/>
    <property type="project" value="UniProtKB-KW"/>
</dbReference>
<evidence type="ECO:0000256" key="3">
    <source>
        <dbReference type="ARBA" id="ARBA00023002"/>
    </source>
</evidence>
<dbReference type="Gene3D" id="3.50.50.60">
    <property type="entry name" value="FAD/NAD(P)-binding domain"/>
    <property type="match status" value="1"/>
</dbReference>
<dbReference type="GO" id="GO:0005737">
    <property type="term" value="C:cytoplasm"/>
    <property type="evidence" value="ECO:0007669"/>
    <property type="project" value="TreeGrafter"/>
</dbReference>
<dbReference type="InterPro" id="IPR036188">
    <property type="entry name" value="FAD/NAD-bd_sf"/>
</dbReference>
<dbReference type="UniPathway" id="UPA00060"/>
<evidence type="ECO:0000259" key="4">
    <source>
        <dbReference type="Pfam" id="PF01266"/>
    </source>
</evidence>
<dbReference type="AlphaFoldDB" id="A0A4S3ZNF3"/>
<comment type="pathway">
    <text evidence="1">Cofactor biosynthesis; thiamine diphosphate biosynthesis.</text>
</comment>
<evidence type="ECO:0000256" key="2">
    <source>
        <dbReference type="ARBA" id="ARBA00022977"/>
    </source>
</evidence>
<organism evidence="5 6">
    <name type="scientific">Allorhizobium terrae</name>
    <dbReference type="NCBI Taxonomy" id="1848972"/>
    <lineage>
        <taxon>Bacteria</taxon>
        <taxon>Pseudomonadati</taxon>
        <taxon>Pseudomonadota</taxon>
        <taxon>Alphaproteobacteria</taxon>
        <taxon>Hyphomicrobiales</taxon>
        <taxon>Rhizobiaceae</taxon>
        <taxon>Rhizobium/Agrobacterium group</taxon>
        <taxon>Allorhizobium</taxon>
    </lineage>
</organism>
<protein>
    <submittedName>
        <fullName evidence="5">Glycine oxidase ThiO</fullName>
        <ecNumber evidence="5">1.4.3.19</ecNumber>
    </submittedName>
</protein>
<dbReference type="RefSeq" id="WP_190237295.1">
    <property type="nucleotide sequence ID" value="NZ_SSOA01000022.1"/>
</dbReference>
<dbReference type="EC" id="1.4.3.19" evidence="5"/>
<keyword evidence="3 5" id="KW-0560">Oxidoreductase</keyword>
<dbReference type="InterPro" id="IPR006076">
    <property type="entry name" value="FAD-dep_OxRdtase"/>
</dbReference>
<dbReference type="EMBL" id="SSOA01000022">
    <property type="protein sequence ID" value="THF46928.1"/>
    <property type="molecule type" value="Genomic_DNA"/>
</dbReference>
<dbReference type="Gene3D" id="3.30.9.10">
    <property type="entry name" value="D-Amino Acid Oxidase, subunit A, domain 2"/>
    <property type="match status" value="1"/>
</dbReference>
<keyword evidence="2" id="KW-0784">Thiamine biosynthesis</keyword>
<dbReference type="Proteomes" id="UP000310754">
    <property type="component" value="Unassembled WGS sequence"/>
</dbReference>
<feature type="domain" description="FAD dependent oxidoreductase" evidence="4">
    <location>
        <begin position="3"/>
        <end position="315"/>
    </location>
</feature>
<keyword evidence="6" id="KW-1185">Reference proteome</keyword>
<evidence type="ECO:0000256" key="1">
    <source>
        <dbReference type="ARBA" id="ARBA00004948"/>
    </source>
</evidence>
<dbReference type="Pfam" id="PF01266">
    <property type="entry name" value="DAO"/>
    <property type="match status" value="1"/>
</dbReference>